<sequence length="102" mass="11094">MEAPAEEGRHGAVASPCSATNPLGVLKLLSGSRRSHPDSVVAPAPAWGSLLCLHSNRFFSLLRLKSPHWMQIGEGLCVHPAPERRGERCRWVEPTRCSRSAA</sequence>
<dbReference type="Ensembl" id="ENSSSCT00070023688.1">
    <property type="protein sequence ID" value="ENSSSCP00070019592.1"/>
    <property type="gene ID" value="ENSSSCG00070012138.1"/>
</dbReference>
<reference evidence="1" key="2">
    <citation type="submission" date="2025-08" db="UniProtKB">
        <authorList>
            <consortium name="Ensembl"/>
        </authorList>
    </citation>
    <scope>IDENTIFICATION</scope>
</reference>
<dbReference type="AlphaFoldDB" id="A0A4X1TW23"/>
<organism evidence="1 2">
    <name type="scientific">Sus scrofa</name>
    <name type="common">Pig</name>
    <dbReference type="NCBI Taxonomy" id="9823"/>
    <lineage>
        <taxon>Eukaryota</taxon>
        <taxon>Metazoa</taxon>
        <taxon>Chordata</taxon>
        <taxon>Craniata</taxon>
        <taxon>Vertebrata</taxon>
        <taxon>Euteleostomi</taxon>
        <taxon>Mammalia</taxon>
        <taxon>Eutheria</taxon>
        <taxon>Laurasiatheria</taxon>
        <taxon>Artiodactyla</taxon>
        <taxon>Suina</taxon>
        <taxon>Suidae</taxon>
        <taxon>Sus</taxon>
    </lineage>
</organism>
<reference evidence="1 2" key="1">
    <citation type="submission" date="2017-08" db="EMBL/GenBank/DDBJ databases">
        <title>USMARCv1.0.</title>
        <authorList>
            <person name="Hannum G.I."/>
            <person name="Koren S."/>
            <person name="Schroeder S.G."/>
            <person name="Chin S.C."/>
            <person name="Nonneman D.J."/>
            <person name="Becker S.A."/>
            <person name="Rosen B.D."/>
            <person name="Bickhart D.M."/>
            <person name="Putnam N.H."/>
            <person name="Green R.E."/>
            <person name="Tuggle C.K."/>
            <person name="Liu H."/>
            <person name="Rohrer G.A."/>
            <person name="Warr A."/>
            <person name="Hall R."/>
            <person name="Kim K."/>
            <person name="Hume D.A."/>
            <person name="Talbot R."/>
            <person name="Chow W."/>
            <person name="Howe K."/>
            <person name="Schwartz A.S."/>
            <person name="Watson M."/>
            <person name="Archibald A.L."/>
            <person name="Phillippy A.M."/>
            <person name="Smith T.P.L."/>
        </authorList>
    </citation>
    <scope>NUCLEOTIDE SEQUENCE [LARGE SCALE GENOMIC DNA]</scope>
</reference>
<evidence type="ECO:0000313" key="1">
    <source>
        <dbReference type="Ensembl" id="ENSSSCP00070019592.1"/>
    </source>
</evidence>
<name>A0A4X1TW23_PIG</name>
<evidence type="ECO:0000313" key="2">
    <source>
        <dbReference type="Proteomes" id="UP000314985"/>
    </source>
</evidence>
<dbReference type="Proteomes" id="UP000314985">
    <property type="component" value="Chromosome 3"/>
</dbReference>
<protein>
    <submittedName>
        <fullName evidence="1">Uncharacterized protein</fullName>
    </submittedName>
</protein>
<proteinExistence type="predicted"/>
<accession>A0A4X1TW23</accession>